<feature type="compositionally biased region" description="Basic and acidic residues" evidence="5">
    <location>
        <begin position="211"/>
        <end position="240"/>
    </location>
</feature>
<keyword evidence="7" id="KW-1185">Reference proteome</keyword>
<sequence>MAEFKKSKKKNFRKRRNSSDSDIGSDPEIETSTKLGDIKELQKTRERQKGVDIVGLALGKKIPKTEERDSLTEEEKEAIGTAFAAETNKRDEDAEMQKFVEEELKRRKGHVTEDGLRPGQSNVSGNKLFELPDQLKSITSRFKKSEDMLSSQMLSGIPEIDLGIDAKIRNIEETEEAKQRLIEERRRKKDKISEFVPTNMAVNFVQHNRFTIEDAKPASKKEEPVPAKKAKVGEADRPDNRPLTVQPDEKATDNFHFNKFKKQMRR</sequence>
<organism evidence="6 7">
    <name type="scientific">Mya arenaria</name>
    <name type="common">Soft-shell clam</name>
    <dbReference type="NCBI Taxonomy" id="6604"/>
    <lineage>
        <taxon>Eukaryota</taxon>
        <taxon>Metazoa</taxon>
        <taxon>Spiralia</taxon>
        <taxon>Lophotrochozoa</taxon>
        <taxon>Mollusca</taxon>
        <taxon>Bivalvia</taxon>
        <taxon>Autobranchia</taxon>
        <taxon>Heteroconchia</taxon>
        <taxon>Euheterodonta</taxon>
        <taxon>Imparidentia</taxon>
        <taxon>Neoheterodontei</taxon>
        <taxon>Myida</taxon>
        <taxon>Myoidea</taxon>
        <taxon>Myidae</taxon>
        <taxon>Mya</taxon>
    </lineage>
</organism>
<evidence type="ECO:0000256" key="1">
    <source>
        <dbReference type="ARBA" id="ARBA00004123"/>
    </source>
</evidence>
<feature type="region of interest" description="Disordered" evidence="5">
    <location>
        <begin position="1"/>
        <end position="50"/>
    </location>
</feature>
<evidence type="ECO:0000256" key="3">
    <source>
        <dbReference type="ARBA" id="ARBA00023242"/>
    </source>
</evidence>
<proteinExistence type="inferred from homology"/>
<evidence type="ECO:0000313" key="6">
    <source>
        <dbReference type="EMBL" id="WAQ97400.1"/>
    </source>
</evidence>
<name>A0ABY7DR14_MYAAR</name>
<dbReference type="Proteomes" id="UP001164746">
    <property type="component" value="Chromosome 2"/>
</dbReference>
<feature type="compositionally biased region" description="Basic and acidic residues" evidence="5">
    <location>
        <begin position="106"/>
        <end position="116"/>
    </location>
</feature>
<dbReference type="PANTHER" id="PTHR13486:SF2">
    <property type="entry name" value="SPLICING FACTOR C9ORF78"/>
    <property type="match status" value="1"/>
</dbReference>
<feature type="region of interest" description="Disordered" evidence="5">
    <location>
        <begin position="211"/>
        <end position="266"/>
    </location>
</feature>
<dbReference type="EMBL" id="CP111013">
    <property type="protein sequence ID" value="WAQ97400.1"/>
    <property type="molecule type" value="Genomic_DNA"/>
</dbReference>
<dbReference type="Pfam" id="PF07052">
    <property type="entry name" value="Hep_59"/>
    <property type="match status" value="1"/>
</dbReference>
<dbReference type="PANTHER" id="PTHR13486">
    <property type="entry name" value="TELOMERE LENGTH AND SILENCING PROTEIN 1 TLS1 FAMILY MEMBER"/>
    <property type="match status" value="1"/>
</dbReference>
<comment type="similarity">
    <text evidence="2">Belongs to the TLS1 family.</text>
</comment>
<feature type="compositionally biased region" description="Basic residues" evidence="5">
    <location>
        <begin position="1"/>
        <end position="16"/>
    </location>
</feature>
<evidence type="ECO:0000256" key="5">
    <source>
        <dbReference type="SAM" id="MobiDB-lite"/>
    </source>
</evidence>
<protein>
    <submittedName>
        <fullName evidence="6">TLS1-like protein</fullName>
    </submittedName>
</protein>
<evidence type="ECO:0000256" key="2">
    <source>
        <dbReference type="ARBA" id="ARBA00007643"/>
    </source>
</evidence>
<keyword evidence="4" id="KW-0175">Coiled coil</keyword>
<gene>
    <name evidence="6" type="ORF">MAR_030090</name>
</gene>
<feature type="compositionally biased region" description="Basic and acidic residues" evidence="5">
    <location>
        <begin position="36"/>
        <end position="50"/>
    </location>
</feature>
<evidence type="ECO:0000256" key="4">
    <source>
        <dbReference type="SAM" id="Coils"/>
    </source>
</evidence>
<keyword evidence="3" id="KW-0539">Nucleus</keyword>
<feature type="coiled-coil region" evidence="4">
    <location>
        <begin position="164"/>
        <end position="191"/>
    </location>
</feature>
<comment type="subcellular location">
    <subcellularLocation>
        <location evidence="1">Nucleus</location>
    </subcellularLocation>
</comment>
<evidence type="ECO:0000313" key="7">
    <source>
        <dbReference type="Proteomes" id="UP001164746"/>
    </source>
</evidence>
<accession>A0ABY7DR14</accession>
<dbReference type="InterPro" id="IPR010756">
    <property type="entry name" value="Tls1-like"/>
</dbReference>
<reference evidence="6" key="1">
    <citation type="submission" date="2022-11" db="EMBL/GenBank/DDBJ databases">
        <title>Centuries of genome instability and evolution in soft-shell clam transmissible cancer (bioRxiv).</title>
        <authorList>
            <person name="Hart S.F.M."/>
            <person name="Yonemitsu M.A."/>
            <person name="Giersch R.M."/>
            <person name="Beal B.F."/>
            <person name="Arriagada G."/>
            <person name="Davis B.W."/>
            <person name="Ostrander E.A."/>
            <person name="Goff S.P."/>
            <person name="Metzger M.J."/>
        </authorList>
    </citation>
    <scope>NUCLEOTIDE SEQUENCE</scope>
    <source>
        <strain evidence="6">MELC-2E11</strain>
        <tissue evidence="6">Siphon/mantle</tissue>
    </source>
</reference>
<feature type="region of interest" description="Disordered" evidence="5">
    <location>
        <begin position="106"/>
        <end position="128"/>
    </location>
</feature>